<feature type="transmembrane region" description="Helical" evidence="1">
    <location>
        <begin position="31"/>
        <end position="50"/>
    </location>
</feature>
<sequence>MEKEHKSFRITPSRLIDKKWYRYDKMSRKELGKNALIFLFLGAAFSMPVFRLLGLLAIPFSIYGFFCGIGWLYKVIRRQ</sequence>
<organism evidence="2 3">
    <name type="scientific">Candidatus Yanofskybacteria bacterium RIFCSPLOWO2_02_FULL_45_10</name>
    <dbReference type="NCBI Taxonomy" id="1802706"/>
    <lineage>
        <taxon>Bacteria</taxon>
        <taxon>Candidatus Yanofskyibacteriota</taxon>
    </lineage>
</organism>
<dbReference type="STRING" id="1802706.A3I32_00380"/>
<name>A0A1F8H3J4_9BACT</name>
<feature type="transmembrane region" description="Helical" evidence="1">
    <location>
        <begin position="56"/>
        <end position="76"/>
    </location>
</feature>
<gene>
    <name evidence="2" type="ORF">A3I32_00380</name>
</gene>
<dbReference type="Proteomes" id="UP000177494">
    <property type="component" value="Unassembled WGS sequence"/>
</dbReference>
<proteinExistence type="predicted"/>
<dbReference type="EMBL" id="MGKU01000024">
    <property type="protein sequence ID" value="OGN32157.1"/>
    <property type="molecule type" value="Genomic_DNA"/>
</dbReference>
<keyword evidence="1" id="KW-1133">Transmembrane helix</keyword>
<keyword evidence="1" id="KW-0472">Membrane</keyword>
<evidence type="ECO:0000313" key="2">
    <source>
        <dbReference type="EMBL" id="OGN32157.1"/>
    </source>
</evidence>
<reference evidence="2 3" key="1">
    <citation type="journal article" date="2016" name="Nat. Commun.">
        <title>Thousands of microbial genomes shed light on interconnected biogeochemical processes in an aquifer system.</title>
        <authorList>
            <person name="Anantharaman K."/>
            <person name="Brown C.T."/>
            <person name="Hug L.A."/>
            <person name="Sharon I."/>
            <person name="Castelle C.J."/>
            <person name="Probst A.J."/>
            <person name="Thomas B.C."/>
            <person name="Singh A."/>
            <person name="Wilkins M.J."/>
            <person name="Karaoz U."/>
            <person name="Brodie E.L."/>
            <person name="Williams K.H."/>
            <person name="Hubbard S.S."/>
            <person name="Banfield J.F."/>
        </authorList>
    </citation>
    <scope>NUCLEOTIDE SEQUENCE [LARGE SCALE GENOMIC DNA]</scope>
</reference>
<comment type="caution">
    <text evidence="2">The sequence shown here is derived from an EMBL/GenBank/DDBJ whole genome shotgun (WGS) entry which is preliminary data.</text>
</comment>
<protein>
    <submittedName>
        <fullName evidence="2">Uncharacterized protein</fullName>
    </submittedName>
</protein>
<dbReference type="AlphaFoldDB" id="A0A1F8H3J4"/>
<accession>A0A1F8H3J4</accession>
<evidence type="ECO:0000313" key="3">
    <source>
        <dbReference type="Proteomes" id="UP000177494"/>
    </source>
</evidence>
<evidence type="ECO:0000256" key="1">
    <source>
        <dbReference type="SAM" id="Phobius"/>
    </source>
</evidence>
<keyword evidence="1" id="KW-0812">Transmembrane</keyword>